<dbReference type="PROSITE" id="PS51898">
    <property type="entry name" value="TYR_RECOMBINASE"/>
    <property type="match status" value="1"/>
</dbReference>
<dbReference type="Proteomes" id="UP000310754">
    <property type="component" value="Unassembled WGS sequence"/>
</dbReference>
<evidence type="ECO:0000313" key="7">
    <source>
        <dbReference type="Proteomes" id="UP000310754"/>
    </source>
</evidence>
<evidence type="ECO:0000256" key="4">
    <source>
        <dbReference type="ARBA" id="ARBA00023172"/>
    </source>
</evidence>
<dbReference type="SUPFAM" id="SSF56349">
    <property type="entry name" value="DNA breaking-rejoining enzymes"/>
    <property type="match status" value="1"/>
</dbReference>
<dbReference type="InterPro" id="IPR050090">
    <property type="entry name" value="Tyrosine_recombinase_XerCD"/>
</dbReference>
<dbReference type="AlphaFoldDB" id="A0A4S3ZXZ6"/>
<organism evidence="6 7">
    <name type="scientific">Allorhizobium terrae</name>
    <dbReference type="NCBI Taxonomy" id="1848972"/>
    <lineage>
        <taxon>Bacteria</taxon>
        <taxon>Pseudomonadati</taxon>
        <taxon>Pseudomonadota</taxon>
        <taxon>Alphaproteobacteria</taxon>
        <taxon>Hyphomicrobiales</taxon>
        <taxon>Rhizobiaceae</taxon>
        <taxon>Rhizobium/Agrobacterium group</taxon>
        <taxon>Allorhizobium</taxon>
    </lineage>
</organism>
<evidence type="ECO:0000256" key="1">
    <source>
        <dbReference type="ARBA" id="ARBA00008857"/>
    </source>
</evidence>
<dbReference type="InterPro" id="IPR010998">
    <property type="entry name" value="Integrase_recombinase_N"/>
</dbReference>
<reference evidence="6 7" key="1">
    <citation type="submission" date="2019-04" db="EMBL/GenBank/DDBJ databases">
        <title>Rhizobium terrae sp. nov., isolated from a paddy soil.</title>
        <authorList>
            <person name="Lin S.-Y."/>
            <person name="Hameed A."/>
            <person name="Huang H.-I."/>
            <person name="Young C.-C."/>
        </authorList>
    </citation>
    <scope>NUCLEOTIDE SEQUENCE [LARGE SCALE GENOMIC DNA]</scope>
    <source>
        <strain evidence="6 7">CC-HIH110</strain>
    </source>
</reference>
<protein>
    <submittedName>
        <fullName evidence="6">Site-specific integrase</fullName>
    </submittedName>
</protein>
<evidence type="ECO:0000259" key="5">
    <source>
        <dbReference type="PROSITE" id="PS51898"/>
    </source>
</evidence>
<dbReference type="GO" id="GO:0003677">
    <property type="term" value="F:DNA binding"/>
    <property type="evidence" value="ECO:0007669"/>
    <property type="project" value="UniProtKB-KW"/>
</dbReference>
<dbReference type="PANTHER" id="PTHR30349">
    <property type="entry name" value="PHAGE INTEGRASE-RELATED"/>
    <property type="match status" value="1"/>
</dbReference>
<keyword evidence="3" id="KW-0238">DNA-binding</keyword>
<accession>A0A4S3ZXZ6</accession>
<dbReference type="InterPro" id="IPR002104">
    <property type="entry name" value="Integrase_catalytic"/>
</dbReference>
<dbReference type="Gene3D" id="1.10.150.130">
    <property type="match status" value="1"/>
</dbReference>
<keyword evidence="2" id="KW-0229">DNA integration</keyword>
<evidence type="ECO:0000313" key="6">
    <source>
        <dbReference type="EMBL" id="THF50782.1"/>
    </source>
</evidence>
<comment type="caution">
    <text evidence="6">The sequence shown here is derived from an EMBL/GenBank/DDBJ whole genome shotgun (WGS) entry which is preliminary data.</text>
</comment>
<feature type="domain" description="Tyr recombinase" evidence="5">
    <location>
        <begin position="204"/>
        <end position="431"/>
    </location>
</feature>
<gene>
    <name evidence="6" type="ORF">E6C51_07980</name>
</gene>
<keyword evidence="7" id="KW-1185">Reference proteome</keyword>
<proteinExistence type="inferred from homology"/>
<comment type="similarity">
    <text evidence="1">Belongs to the 'phage' integrase family.</text>
</comment>
<evidence type="ECO:0000256" key="3">
    <source>
        <dbReference type="ARBA" id="ARBA00023125"/>
    </source>
</evidence>
<dbReference type="InterPro" id="IPR013762">
    <property type="entry name" value="Integrase-like_cat_sf"/>
</dbReference>
<dbReference type="Gene3D" id="1.10.443.10">
    <property type="entry name" value="Intergrase catalytic core"/>
    <property type="match status" value="1"/>
</dbReference>
<dbReference type="GO" id="GO:0006310">
    <property type="term" value="P:DNA recombination"/>
    <property type="evidence" value="ECO:0007669"/>
    <property type="project" value="UniProtKB-KW"/>
</dbReference>
<dbReference type="InterPro" id="IPR011010">
    <property type="entry name" value="DNA_brk_join_enz"/>
</dbReference>
<dbReference type="PANTHER" id="PTHR30349:SF41">
    <property type="entry name" value="INTEGRASE_RECOMBINASE PROTEIN MJ0367-RELATED"/>
    <property type="match status" value="1"/>
</dbReference>
<evidence type="ECO:0000256" key="2">
    <source>
        <dbReference type="ARBA" id="ARBA00022908"/>
    </source>
</evidence>
<dbReference type="RefSeq" id="WP_190235598.1">
    <property type="nucleotide sequence ID" value="NZ_SSOA01000003.1"/>
</dbReference>
<dbReference type="EMBL" id="SSOA01000003">
    <property type="protein sequence ID" value="THF50782.1"/>
    <property type="molecule type" value="Genomic_DNA"/>
</dbReference>
<name>A0A4S3ZXZ6_9HYPH</name>
<keyword evidence="4" id="KW-0233">DNA recombination</keyword>
<sequence length="435" mass="49802">MGKQKSIPFTLFRRSGTGNWSVRFSLNGRQIRATLGTPDEMAATTKAWTLWGEANYKAQNGISVVKKTFEEVAEEFITYFEGRVRRGEKSNHQLRDFPPVIRRYLVGFFGDKPIDTIRKSDLVRFIEWRKEYWVSGPGKDIERIHYVRNGKSLSRKVEHTIPSISRLKAELVIVKAVFDQAHDWEYIQRLEMPKLSVKQSAGQNRRPSFTPQEFEKLLNTSLERMLPHNLTGKGKMVVGDDGKTQRHERQNGHVLRDRARLHHFIEFMAASGLRPPEAKNLNWGDVSGWRDIRTKPLKDQSVVLEVHGKGKRGKAIPKFGAITALHGLWDLFKAETGSEPEDTDPVFADHNGNRIASFKNGFNELLLAAGLKTNNEGKARTTYSLRHFYISERLADGTDIYAIKTNTRTSIKMIENFYGQVDARRFSDQLADKDL</sequence>
<dbReference type="GO" id="GO:0015074">
    <property type="term" value="P:DNA integration"/>
    <property type="evidence" value="ECO:0007669"/>
    <property type="project" value="UniProtKB-KW"/>
</dbReference>